<evidence type="ECO:0000313" key="3">
    <source>
        <dbReference type="EMBL" id="PHT69213.1"/>
    </source>
</evidence>
<reference evidence="3 4" key="2">
    <citation type="journal article" date="2017" name="Genome Biol.">
        <title>New reference genome sequences of hot pepper reveal the massive evolution of plant disease-resistance genes by retroduplication.</title>
        <authorList>
            <person name="Kim S."/>
            <person name="Park J."/>
            <person name="Yeom S.I."/>
            <person name="Kim Y.M."/>
            <person name="Seo E."/>
            <person name="Kim K.T."/>
            <person name="Kim M.S."/>
            <person name="Lee J.M."/>
            <person name="Cheong K."/>
            <person name="Shin H.S."/>
            <person name="Kim S.B."/>
            <person name="Han K."/>
            <person name="Lee J."/>
            <person name="Park M."/>
            <person name="Lee H.A."/>
            <person name="Lee H.Y."/>
            <person name="Lee Y."/>
            <person name="Oh S."/>
            <person name="Lee J.H."/>
            <person name="Choi E."/>
            <person name="Choi E."/>
            <person name="Lee S.E."/>
            <person name="Jeon J."/>
            <person name="Kim H."/>
            <person name="Choi G."/>
            <person name="Song H."/>
            <person name="Lee J."/>
            <person name="Lee S.C."/>
            <person name="Kwon J.K."/>
            <person name="Lee H.Y."/>
            <person name="Koo N."/>
            <person name="Hong Y."/>
            <person name="Kim R.W."/>
            <person name="Kang W.H."/>
            <person name="Huh J.H."/>
            <person name="Kang B.C."/>
            <person name="Yang T.J."/>
            <person name="Lee Y.H."/>
            <person name="Bennetzen J.L."/>
            <person name="Choi D."/>
        </authorList>
    </citation>
    <scope>NUCLEOTIDE SEQUENCE [LARGE SCALE GENOMIC DNA]</scope>
    <source>
        <strain evidence="4">cv. CM334</strain>
    </source>
</reference>
<protein>
    <recommendedName>
        <fullName evidence="2">UFSP1/2/DUB catalytic domain-containing protein</fullName>
    </recommendedName>
</protein>
<dbReference type="GO" id="GO:0071567">
    <property type="term" value="F:deUFMylase activity"/>
    <property type="evidence" value="ECO:0000318"/>
    <property type="project" value="GO_Central"/>
</dbReference>
<dbReference type="InterPro" id="IPR012462">
    <property type="entry name" value="UFSP1/2_DUB_cat"/>
</dbReference>
<dbReference type="Proteomes" id="UP000222542">
    <property type="component" value="Unassembled WGS sequence"/>
</dbReference>
<dbReference type="Pfam" id="PF07910">
    <property type="entry name" value="Peptidase_C78"/>
    <property type="match status" value="1"/>
</dbReference>
<accession>A0A2G2YHH8</accession>
<dbReference type="Gene3D" id="3.90.70.130">
    <property type="match status" value="1"/>
</dbReference>
<dbReference type="Gene3D" id="1.25.10.10">
    <property type="entry name" value="Leucine-rich Repeat Variant"/>
    <property type="match status" value="1"/>
</dbReference>
<proteinExistence type="predicted"/>
<dbReference type="STRING" id="4072.A0A2G2YHH8"/>
<comment type="caution">
    <text evidence="3">The sequence shown here is derived from an EMBL/GenBank/DDBJ whole genome shotgun (WGS) entry which is preliminary data.</text>
</comment>
<reference evidence="3 4" key="1">
    <citation type="journal article" date="2014" name="Nat. Genet.">
        <title>Genome sequence of the hot pepper provides insights into the evolution of pungency in Capsicum species.</title>
        <authorList>
            <person name="Kim S."/>
            <person name="Park M."/>
            <person name="Yeom S.I."/>
            <person name="Kim Y.M."/>
            <person name="Lee J.M."/>
            <person name="Lee H.A."/>
            <person name="Seo E."/>
            <person name="Choi J."/>
            <person name="Cheong K."/>
            <person name="Kim K.T."/>
            <person name="Jung K."/>
            <person name="Lee G.W."/>
            <person name="Oh S.K."/>
            <person name="Bae C."/>
            <person name="Kim S.B."/>
            <person name="Lee H.Y."/>
            <person name="Kim S.Y."/>
            <person name="Kim M.S."/>
            <person name="Kang B.C."/>
            <person name="Jo Y.D."/>
            <person name="Yang H.B."/>
            <person name="Jeong H.J."/>
            <person name="Kang W.H."/>
            <person name="Kwon J.K."/>
            <person name="Shin C."/>
            <person name="Lim J.Y."/>
            <person name="Park J.H."/>
            <person name="Huh J.H."/>
            <person name="Kim J.S."/>
            <person name="Kim B.D."/>
            <person name="Cohen O."/>
            <person name="Paran I."/>
            <person name="Suh M.C."/>
            <person name="Lee S.B."/>
            <person name="Kim Y.K."/>
            <person name="Shin Y."/>
            <person name="Noh S.J."/>
            <person name="Park J."/>
            <person name="Seo Y.S."/>
            <person name="Kwon S.Y."/>
            <person name="Kim H.A."/>
            <person name="Park J.M."/>
            <person name="Kim H.J."/>
            <person name="Choi S.B."/>
            <person name="Bosland P.W."/>
            <person name="Reeves G."/>
            <person name="Jo S.H."/>
            <person name="Lee B.W."/>
            <person name="Cho H.T."/>
            <person name="Choi H.S."/>
            <person name="Lee M.S."/>
            <person name="Yu Y."/>
            <person name="Do Choi Y."/>
            <person name="Park B.S."/>
            <person name="van Deynze A."/>
            <person name="Ashrafi H."/>
            <person name="Hill T."/>
            <person name="Kim W.T."/>
            <person name="Pai H.S."/>
            <person name="Ahn H.K."/>
            <person name="Yeam I."/>
            <person name="Giovannoni J.J."/>
            <person name="Rose J.K."/>
            <person name="Sorensen I."/>
            <person name="Lee S.J."/>
            <person name="Kim R.W."/>
            <person name="Choi I.Y."/>
            <person name="Choi B.S."/>
            <person name="Lim J.S."/>
            <person name="Lee Y.H."/>
            <person name="Choi D."/>
        </authorList>
    </citation>
    <scope>NUCLEOTIDE SEQUENCE [LARGE SCALE GENOMIC DNA]</scope>
    <source>
        <strain evidence="4">cv. CM334</strain>
    </source>
</reference>
<dbReference type="AlphaFoldDB" id="A0A2G2YHH8"/>
<evidence type="ECO:0000256" key="1">
    <source>
        <dbReference type="ARBA" id="ARBA00022801"/>
    </source>
</evidence>
<name>A0A2G2YHH8_CAPAN</name>
<dbReference type="PANTHER" id="PTHR48153:SF2">
    <property type="entry name" value="UFM1-SPECIFIC PROTEASE 2"/>
    <property type="match status" value="1"/>
</dbReference>
<dbReference type="EMBL" id="AYRZ02000011">
    <property type="protein sequence ID" value="PHT69213.1"/>
    <property type="molecule type" value="Genomic_DNA"/>
</dbReference>
<gene>
    <name evidence="3" type="ORF">T459_28700</name>
</gene>
<keyword evidence="1" id="KW-0378">Hydrolase</keyword>
<dbReference type="InterPro" id="IPR011989">
    <property type="entry name" value="ARM-like"/>
</dbReference>
<dbReference type="Gramene" id="PHT69213">
    <property type="protein sequence ID" value="PHT69213"/>
    <property type="gene ID" value="T459_28700"/>
</dbReference>
<sequence>MFLGNLMIPLFVAIDEEELVCSLLEDLIVLADRESGCEMMQMVLNEEVTKLLLVLIDMLVHIGDDPCWGDAINDDGNEGELSMCSYGKESLGRLAIVLGGSSGMTMMNEAALETLGSLAIQSQLLLVIQVKRSMPNTWERITMIPIEVGNLAIVDLVAKVNTISILPSPLRGLHALKYFIILGRCRTRFAARNSYGGRRSNEVPFVTIRVETRRSLKELHEQIVYIDDEFMCFLLYRVIPLATALVEIGDKDPSFIGSSEWIGAIELSFVLDKLIGLSCKIINVRSGAELPEKCRESALHFENQGTSVMIGRSYSYCNMLLAPSDAASGFILPMNVGISRDDNDPNDIPRFRCICLGYSIMMM</sequence>
<organism evidence="3 4">
    <name type="scientific">Capsicum annuum</name>
    <name type="common">Capsicum pepper</name>
    <dbReference type="NCBI Taxonomy" id="4072"/>
    <lineage>
        <taxon>Eukaryota</taxon>
        <taxon>Viridiplantae</taxon>
        <taxon>Streptophyta</taxon>
        <taxon>Embryophyta</taxon>
        <taxon>Tracheophyta</taxon>
        <taxon>Spermatophyta</taxon>
        <taxon>Magnoliopsida</taxon>
        <taxon>eudicotyledons</taxon>
        <taxon>Gunneridae</taxon>
        <taxon>Pentapetalae</taxon>
        <taxon>asterids</taxon>
        <taxon>lamiids</taxon>
        <taxon>Solanales</taxon>
        <taxon>Solanaceae</taxon>
        <taxon>Solanoideae</taxon>
        <taxon>Capsiceae</taxon>
        <taxon>Capsicum</taxon>
    </lineage>
</organism>
<keyword evidence="4" id="KW-1185">Reference proteome</keyword>
<evidence type="ECO:0000259" key="2">
    <source>
        <dbReference type="Pfam" id="PF07910"/>
    </source>
</evidence>
<dbReference type="PANTHER" id="PTHR48153">
    <property type="entry name" value="UFM1-SPECIFIC PROTEASE 2"/>
    <property type="match status" value="1"/>
</dbReference>
<feature type="domain" description="UFSP1/2/DUB catalytic" evidence="2">
    <location>
        <begin position="242"/>
        <end position="315"/>
    </location>
</feature>
<evidence type="ECO:0000313" key="4">
    <source>
        <dbReference type="Proteomes" id="UP000222542"/>
    </source>
</evidence>